<evidence type="ECO:0000313" key="4">
    <source>
        <dbReference type="EMBL" id="CAG8512393.1"/>
    </source>
</evidence>
<dbReference type="EMBL" id="CAJVPJ010000329">
    <property type="protein sequence ID" value="CAG8512393.1"/>
    <property type="molecule type" value="Genomic_DNA"/>
</dbReference>
<comment type="caution">
    <text evidence="4">The sequence shown here is derived from an EMBL/GenBank/DDBJ whole genome shotgun (WGS) entry which is preliminary data.</text>
</comment>
<dbReference type="GO" id="GO:0005634">
    <property type="term" value="C:nucleus"/>
    <property type="evidence" value="ECO:0007669"/>
    <property type="project" value="UniProtKB-UniRule"/>
</dbReference>
<dbReference type="OrthoDB" id="6247875at2759"/>
<feature type="domain" description="HMG box" evidence="3">
    <location>
        <begin position="69"/>
        <end position="138"/>
    </location>
</feature>
<reference evidence="4" key="1">
    <citation type="submission" date="2021-06" db="EMBL/GenBank/DDBJ databases">
        <authorList>
            <person name="Kallberg Y."/>
            <person name="Tangrot J."/>
            <person name="Rosling A."/>
        </authorList>
    </citation>
    <scope>NUCLEOTIDE SEQUENCE</scope>
    <source>
        <strain evidence="4">IA702</strain>
    </source>
</reference>
<dbReference type="GO" id="GO:0003677">
    <property type="term" value="F:DNA binding"/>
    <property type="evidence" value="ECO:0007669"/>
    <property type="project" value="UniProtKB-UniRule"/>
</dbReference>
<feature type="compositionally biased region" description="Polar residues" evidence="2">
    <location>
        <begin position="169"/>
        <end position="182"/>
    </location>
</feature>
<evidence type="ECO:0000259" key="3">
    <source>
        <dbReference type="PROSITE" id="PS50118"/>
    </source>
</evidence>
<dbReference type="InterPro" id="IPR036910">
    <property type="entry name" value="HMG_box_dom_sf"/>
</dbReference>
<protein>
    <submittedName>
        <fullName evidence="4">8707_t:CDS:1</fullName>
    </submittedName>
</protein>
<keyword evidence="1" id="KW-0238">DNA-binding</keyword>
<dbReference type="Proteomes" id="UP000789572">
    <property type="component" value="Unassembled WGS sequence"/>
</dbReference>
<dbReference type="AlphaFoldDB" id="A0A9N9A084"/>
<feature type="DNA-binding region" description="HMG box" evidence="1">
    <location>
        <begin position="69"/>
        <end position="138"/>
    </location>
</feature>
<dbReference type="Gene3D" id="1.10.30.10">
    <property type="entry name" value="High mobility group box domain"/>
    <property type="match status" value="1"/>
</dbReference>
<name>A0A9N9A084_9GLOM</name>
<keyword evidence="5" id="KW-1185">Reference proteome</keyword>
<proteinExistence type="predicted"/>
<feature type="region of interest" description="Disordered" evidence="2">
    <location>
        <begin position="158"/>
        <end position="182"/>
    </location>
</feature>
<sequence>MSKLSVQVKQMFILPYYFDNDRAYTIELMNAANIHNPFERHLLLNPPYALSLPLKELLEPARKTSALPPPRPMNPWIIFRKDLEGQLRFFNSERPRSMKETSATASFLWKNQPRVKLYFTVLAKLAEKIHKDVYPDYCYRPSKSKRPKSPNWRFIRMDERNQRKKSRKNVPTTHQADNYNINNSQQYQHIEENKTGQPNQHIGDNDANNISLHSNIDVSHQYYNNVSNLISPYNVYDKSFNYNILPSHATIQNNKIDTAAVGTLNFPIIDQQGYRIASNVVDTAAAKSLVYIPLLGNAASTIVMEECPIRSNGFIV</sequence>
<evidence type="ECO:0000256" key="2">
    <source>
        <dbReference type="SAM" id="MobiDB-lite"/>
    </source>
</evidence>
<dbReference type="PROSITE" id="PS50118">
    <property type="entry name" value="HMG_BOX_2"/>
    <property type="match status" value="1"/>
</dbReference>
<evidence type="ECO:0000313" key="5">
    <source>
        <dbReference type="Proteomes" id="UP000789572"/>
    </source>
</evidence>
<keyword evidence="1" id="KW-0539">Nucleus</keyword>
<organism evidence="4 5">
    <name type="scientific">Paraglomus occultum</name>
    <dbReference type="NCBI Taxonomy" id="144539"/>
    <lineage>
        <taxon>Eukaryota</taxon>
        <taxon>Fungi</taxon>
        <taxon>Fungi incertae sedis</taxon>
        <taxon>Mucoromycota</taxon>
        <taxon>Glomeromycotina</taxon>
        <taxon>Glomeromycetes</taxon>
        <taxon>Paraglomerales</taxon>
        <taxon>Paraglomeraceae</taxon>
        <taxon>Paraglomus</taxon>
    </lineage>
</organism>
<evidence type="ECO:0000256" key="1">
    <source>
        <dbReference type="PROSITE-ProRule" id="PRU00267"/>
    </source>
</evidence>
<dbReference type="InterPro" id="IPR009071">
    <property type="entry name" value="HMG_box_dom"/>
</dbReference>
<dbReference type="SUPFAM" id="SSF47095">
    <property type="entry name" value="HMG-box"/>
    <property type="match status" value="1"/>
</dbReference>
<gene>
    <name evidence="4" type="ORF">POCULU_LOCUS3140</name>
</gene>
<accession>A0A9N9A084</accession>